<keyword evidence="3" id="KW-1185">Reference proteome</keyword>
<accession>A0A3P8BQ77</accession>
<feature type="region of interest" description="Disordered" evidence="1">
    <location>
        <begin position="49"/>
        <end position="89"/>
    </location>
</feature>
<dbReference type="AlphaFoldDB" id="A0A3P8BQ77"/>
<protein>
    <submittedName>
        <fullName evidence="2">Uncharacterized protein</fullName>
    </submittedName>
</protein>
<proteinExistence type="predicted"/>
<reference evidence="2 3" key="1">
    <citation type="submission" date="2018-11" db="EMBL/GenBank/DDBJ databases">
        <authorList>
            <consortium name="Pathogen Informatics"/>
        </authorList>
    </citation>
    <scope>NUCLEOTIDE SEQUENCE [LARGE SCALE GENOMIC DNA]</scope>
    <source>
        <strain evidence="2 3">Zambia</strain>
    </source>
</reference>
<name>A0A3P8BQ77_9TREM</name>
<gene>
    <name evidence="2" type="ORF">SMRZ_LOCUS17329</name>
</gene>
<sequence>MTRWSGLPIVMTQTSYIGWNICSCRFYHARQVVLLTVERCDNSKVFPSDNQHDSDAAFPQGGVGLEKVDPKNVTPHLTSRISVSGGKAL</sequence>
<dbReference type="EMBL" id="UZAI01017348">
    <property type="protein sequence ID" value="VDP23611.1"/>
    <property type="molecule type" value="Genomic_DNA"/>
</dbReference>
<evidence type="ECO:0000313" key="2">
    <source>
        <dbReference type="EMBL" id="VDP23611.1"/>
    </source>
</evidence>
<dbReference type="Proteomes" id="UP000277204">
    <property type="component" value="Unassembled WGS sequence"/>
</dbReference>
<organism evidence="2 3">
    <name type="scientific">Schistosoma margrebowiei</name>
    <dbReference type="NCBI Taxonomy" id="48269"/>
    <lineage>
        <taxon>Eukaryota</taxon>
        <taxon>Metazoa</taxon>
        <taxon>Spiralia</taxon>
        <taxon>Lophotrochozoa</taxon>
        <taxon>Platyhelminthes</taxon>
        <taxon>Trematoda</taxon>
        <taxon>Digenea</taxon>
        <taxon>Strigeidida</taxon>
        <taxon>Schistosomatoidea</taxon>
        <taxon>Schistosomatidae</taxon>
        <taxon>Schistosoma</taxon>
    </lineage>
</organism>
<evidence type="ECO:0000256" key="1">
    <source>
        <dbReference type="SAM" id="MobiDB-lite"/>
    </source>
</evidence>
<evidence type="ECO:0000313" key="3">
    <source>
        <dbReference type="Proteomes" id="UP000277204"/>
    </source>
</evidence>